<dbReference type="GO" id="GO:0016628">
    <property type="term" value="F:oxidoreductase activity, acting on the CH-CH group of donors, NAD or NADP as acceptor"/>
    <property type="evidence" value="ECO:0007669"/>
    <property type="project" value="InterPro"/>
</dbReference>
<dbReference type="PANTHER" id="PTHR44573:SF1">
    <property type="entry name" value="NADPH-DEPENDENT ALKENAL_ONE OXIDOREDUCTASE, CHLOROPLASTIC"/>
    <property type="match status" value="1"/>
</dbReference>
<feature type="non-terminal residue" evidence="2">
    <location>
        <position position="1"/>
    </location>
</feature>
<evidence type="ECO:0000313" key="2">
    <source>
        <dbReference type="EMBL" id="KRX11484.1"/>
    </source>
</evidence>
<feature type="non-terminal residue" evidence="2">
    <location>
        <position position="50"/>
    </location>
</feature>
<dbReference type="Pfam" id="PF13602">
    <property type="entry name" value="ADH_zinc_N_2"/>
    <property type="match status" value="1"/>
</dbReference>
<evidence type="ECO:0000256" key="1">
    <source>
        <dbReference type="ARBA" id="ARBA00023002"/>
    </source>
</evidence>
<evidence type="ECO:0000313" key="3">
    <source>
        <dbReference type="Proteomes" id="UP000054630"/>
    </source>
</evidence>
<dbReference type="PANTHER" id="PTHR44573">
    <property type="entry name" value="NADPH-DEPENDENT ALKENAL/ONE OXIDOREDUCTASE, CHLOROPLASTIC"/>
    <property type="match status" value="1"/>
</dbReference>
<protein>
    <submittedName>
        <fullName evidence="2">Chloroplastic quinone oxidoreductase-like protein</fullName>
    </submittedName>
</protein>
<proteinExistence type="predicted"/>
<name>A0A0V0RAG7_9BILA</name>
<keyword evidence="3" id="KW-1185">Reference proteome</keyword>
<organism evidence="2 3">
    <name type="scientific">Trichinella nelsoni</name>
    <dbReference type="NCBI Taxonomy" id="6336"/>
    <lineage>
        <taxon>Eukaryota</taxon>
        <taxon>Metazoa</taxon>
        <taxon>Ecdysozoa</taxon>
        <taxon>Nematoda</taxon>
        <taxon>Enoplea</taxon>
        <taxon>Dorylaimia</taxon>
        <taxon>Trichinellida</taxon>
        <taxon>Trichinellidae</taxon>
        <taxon>Trichinella</taxon>
    </lineage>
</organism>
<keyword evidence="1" id="KW-0560">Oxidoreductase</keyword>
<comment type="caution">
    <text evidence="2">The sequence shown here is derived from an EMBL/GenBank/DDBJ whole genome shotgun (WGS) entry which is preliminary data.</text>
</comment>
<gene>
    <name evidence="2" type="ORF">T07_13315</name>
</gene>
<sequence length="50" mass="5567">LKKLNPYLESGKVKPVIDPKGPFPFSMLVEAFSYLETNRATGKVVIDSIQ</sequence>
<reference evidence="2 3" key="1">
    <citation type="submission" date="2015-01" db="EMBL/GenBank/DDBJ databases">
        <title>Evolution of Trichinella species and genotypes.</title>
        <authorList>
            <person name="Korhonen P.K."/>
            <person name="Edoardo P."/>
            <person name="Giuseppe L.R."/>
            <person name="Gasser R.B."/>
        </authorList>
    </citation>
    <scope>NUCLEOTIDE SEQUENCE [LARGE SCALE GENOMIC DNA]</scope>
    <source>
        <strain evidence="2">ISS37</strain>
    </source>
</reference>
<dbReference type="EMBL" id="JYDL01002086">
    <property type="protein sequence ID" value="KRX11484.1"/>
    <property type="molecule type" value="Genomic_DNA"/>
</dbReference>
<accession>A0A0V0RAG7</accession>
<dbReference type="AlphaFoldDB" id="A0A0V0RAG7"/>
<dbReference type="STRING" id="6336.A0A0V0RAG7"/>
<dbReference type="InterPro" id="IPR044626">
    <property type="entry name" value="AOR-like"/>
</dbReference>
<dbReference type="Proteomes" id="UP000054630">
    <property type="component" value="Unassembled WGS sequence"/>
</dbReference>
<dbReference type="OrthoDB" id="48317at2759"/>
<dbReference type="Gene3D" id="3.90.180.10">
    <property type="entry name" value="Medium-chain alcohol dehydrogenases, catalytic domain"/>
    <property type="match status" value="1"/>
</dbReference>